<dbReference type="Pfam" id="PF23914">
    <property type="entry name" value="TPR_CcmH_CycH"/>
    <property type="match status" value="1"/>
</dbReference>
<feature type="transmembrane region" description="Helical" evidence="4">
    <location>
        <begin position="6"/>
        <end position="26"/>
    </location>
</feature>
<evidence type="ECO:0000256" key="3">
    <source>
        <dbReference type="ARBA" id="ARBA00022803"/>
    </source>
</evidence>
<evidence type="ECO:0000256" key="2">
    <source>
        <dbReference type="ARBA" id="ARBA00022748"/>
    </source>
</evidence>
<dbReference type="RefSeq" id="WP_162375741.1">
    <property type="nucleotide sequence ID" value="NZ_JBHTKN010000013.1"/>
</dbReference>
<protein>
    <submittedName>
        <fullName evidence="7">Tetratricopeptide repeat protein</fullName>
    </submittedName>
</protein>
<evidence type="ECO:0000259" key="5">
    <source>
        <dbReference type="Pfam" id="PF23892"/>
    </source>
</evidence>
<dbReference type="SUPFAM" id="SSF48452">
    <property type="entry name" value="TPR-like"/>
    <property type="match status" value="1"/>
</dbReference>
<keyword evidence="1" id="KW-0677">Repeat</keyword>
<sequence>MVIPTTAVFAALATAVILGVLAWVLWPLRRQRALAWAAIVLVLGVGVLALYRLVGTPAALQQSAATAPSQSLEDAVLELQAELERNPNQPEGWALLARSQAALGNPIAARDAYARAVQLAPDEPALLVDAAESRALADPQRRFDEQAVAWLRRALERDPSTSRATWFLGVSQRQAGQNAEAARTWESLLGSVDAATAASLRVQIDQARAEAGLPPLPAAGDAGIAAAGADTGGAAAPPHGLAVKVSLDPAFAERVRLRGDATVFVIARVPGGPPMPVAVERHALQDLPLQVLLDDADSPMPTQKLSSLQEVEVLARVSASGSANRGEGDLESEPVRVTLPAAQPVDLVIGTAHP</sequence>
<evidence type="ECO:0000313" key="7">
    <source>
        <dbReference type="EMBL" id="MFD1043675.1"/>
    </source>
</evidence>
<dbReference type="Proteomes" id="UP001597033">
    <property type="component" value="Unassembled WGS sequence"/>
</dbReference>
<evidence type="ECO:0000313" key="8">
    <source>
        <dbReference type="Proteomes" id="UP001597033"/>
    </source>
</evidence>
<feature type="domain" description="Cytochrome c-type biogenesis protein H Ig-like" evidence="5">
    <location>
        <begin position="241"/>
        <end position="349"/>
    </location>
</feature>
<name>A0ABW3M3P2_9GAMM</name>
<comment type="caution">
    <text evidence="7">The sequence shown here is derived from an EMBL/GenBank/DDBJ whole genome shotgun (WGS) entry which is preliminary data.</text>
</comment>
<keyword evidence="4" id="KW-0812">Transmembrane</keyword>
<reference evidence="8" key="1">
    <citation type="journal article" date="2019" name="Int. J. Syst. Evol. Microbiol.">
        <title>The Global Catalogue of Microorganisms (GCM) 10K type strain sequencing project: providing services to taxonomists for standard genome sequencing and annotation.</title>
        <authorList>
            <consortium name="The Broad Institute Genomics Platform"/>
            <consortium name="The Broad Institute Genome Sequencing Center for Infectious Disease"/>
            <person name="Wu L."/>
            <person name="Ma J."/>
        </authorList>
    </citation>
    <scope>NUCLEOTIDE SEQUENCE [LARGE SCALE GENOMIC DNA]</scope>
    <source>
        <strain evidence="8">CCUG 55854</strain>
    </source>
</reference>
<dbReference type="PANTHER" id="PTHR47870:SF1">
    <property type="entry name" value="CYTOCHROME C-TYPE BIOGENESIS PROTEIN CCMH"/>
    <property type="match status" value="1"/>
</dbReference>
<keyword evidence="8" id="KW-1185">Reference proteome</keyword>
<proteinExistence type="predicted"/>
<feature type="transmembrane region" description="Helical" evidence="4">
    <location>
        <begin position="33"/>
        <end position="54"/>
    </location>
</feature>
<keyword evidence="2" id="KW-0201">Cytochrome c-type biogenesis</keyword>
<dbReference type="InterPro" id="IPR011990">
    <property type="entry name" value="TPR-like_helical_dom_sf"/>
</dbReference>
<dbReference type="EMBL" id="JBHTKN010000013">
    <property type="protein sequence ID" value="MFD1043675.1"/>
    <property type="molecule type" value="Genomic_DNA"/>
</dbReference>
<evidence type="ECO:0000259" key="6">
    <source>
        <dbReference type="Pfam" id="PF23914"/>
    </source>
</evidence>
<dbReference type="Gene3D" id="1.25.40.10">
    <property type="entry name" value="Tetratricopeptide repeat domain"/>
    <property type="match status" value="1"/>
</dbReference>
<dbReference type="InterPro" id="IPR056412">
    <property type="entry name" value="Ig_CycH"/>
</dbReference>
<dbReference type="Pfam" id="PF23892">
    <property type="entry name" value="Ig_CycH"/>
    <property type="match status" value="1"/>
</dbReference>
<dbReference type="InterPro" id="IPR056413">
    <property type="entry name" value="TPR_CcmH_CycH"/>
</dbReference>
<dbReference type="InterPro" id="IPR051263">
    <property type="entry name" value="C-type_cytochrome_biogenesis"/>
</dbReference>
<dbReference type="PANTHER" id="PTHR47870">
    <property type="entry name" value="CYTOCHROME C-TYPE BIOGENESIS PROTEIN CCMH"/>
    <property type="match status" value="1"/>
</dbReference>
<evidence type="ECO:0000256" key="4">
    <source>
        <dbReference type="SAM" id="Phobius"/>
    </source>
</evidence>
<evidence type="ECO:0000256" key="1">
    <source>
        <dbReference type="ARBA" id="ARBA00022737"/>
    </source>
</evidence>
<keyword evidence="4" id="KW-0472">Membrane</keyword>
<organism evidence="7 8">
    <name type="scientific">Pseudoxanthomonas kaohsiungensis</name>
    <dbReference type="NCBI Taxonomy" id="283923"/>
    <lineage>
        <taxon>Bacteria</taxon>
        <taxon>Pseudomonadati</taxon>
        <taxon>Pseudomonadota</taxon>
        <taxon>Gammaproteobacteria</taxon>
        <taxon>Lysobacterales</taxon>
        <taxon>Lysobacteraceae</taxon>
        <taxon>Pseudoxanthomonas</taxon>
    </lineage>
</organism>
<accession>A0ABW3M3P2</accession>
<feature type="domain" description="Cytochrome c-type biogenesis protein H TPR" evidence="6">
    <location>
        <begin position="60"/>
        <end position="194"/>
    </location>
</feature>
<gene>
    <name evidence="7" type="ORF">ACFQ2N_15085</name>
</gene>
<keyword evidence="3" id="KW-0802">TPR repeat</keyword>
<keyword evidence="4" id="KW-1133">Transmembrane helix</keyword>